<evidence type="ECO:0000313" key="9">
    <source>
        <dbReference type="EMBL" id="KAK0049305.1"/>
    </source>
</evidence>
<evidence type="ECO:0000259" key="7">
    <source>
        <dbReference type="PROSITE" id="PS50145"/>
    </source>
</evidence>
<dbReference type="GO" id="GO:0008270">
    <property type="term" value="F:zinc ion binding"/>
    <property type="evidence" value="ECO:0007669"/>
    <property type="project" value="UniProtKB-KW"/>
</dbReference>
<feature type="zinc finger region" description="TRAF-type" evidence="5">
    <location>
        <begin position="66"/>
        <end position="107"/>
    </location>
</feature>
<evidence type="ECO:0000256" key="5">
    <source>
        <dbReference type="PROSITE-ProRule" id="PRU00207"/>
    </source>
</evidence>
<keyword evidence="2 5" id="KW-0863">Zinc-finger</keyword>
<organism evidence="9 10">
    <name type="scientific">Biomphalaria pfeifferi</name>
    <name type="common">Bloodfluke planorb</name>
    <name type="synonym">Freshwater snail</name>
    <dbReference type="NCBI Taxonomy" id="112525"/>
    <lineage>
        <taxon>Eukaryota</taxon>
        <taxon>Metazoa</taxon>
        <taxon>Spiralia</taxon>
        <taxon>Lophotrochozoa</taxon>
        <taxon>Mollusca</taxon>
        <taxon>Gastropoda</taxon>
        <taxon>Heterobranchia</taxon>
        <taxon>Euthyneura</taxon>
        <taxon>Panpulmonata</taxon>
        <taxon>Hygrophila</taxon>
        <taxon>Lymnaeoidea</taxon>
        <taxon>Planorbidae</taxon>
        <taxon>Biomphalaria</taxon>
    </lineage>
</organism>
<feature type="region of interest" description="Disordered" evidence="6">
    <location>
        <begin position="172"/>
        <end position="207"/>
    </location>
</feature>
<evidence type="ECO:0000256" key="6">
    <source>
        <dbReference type="SAM" id="MobiDB-lite"/>
    </source>
</evidence>
<accession>A0AAD8B9N4</accession>
<dbReference type="EMBL" id="JASAOG010000127">
    <property type="protein sequence ID" value="KAK0049305.1"/>
    <property type="molecule type" value="Genomic_DNA"/>
</dbReference>
<dbReference type="CDD" id="cd22101">
    <property type="entry name" value="F-box_FBXO30-like"/>
    <property type="match status" value="1"/>
</dbReference>
<dbReference type="Pfam" id="PF15965">
    <property type="entry name" value="zf-TRAF_2"/>
    <property type="match status" value="1"/>
</dbReference>
<sequence>MIVSGFTMKKKFYSDECNDLAPGQHSHCICCRQVNCTQFADNVTACVIVTCELCGWRCHECKQGEHQLTCPEERVQCVNKEYGCPHVLKRSRMSSHLPVCPASVVCCAEEWSRWPMHAKDKGMRLPLPNVKTYLDCGQLDVGLAMRDQRMLIDSLRAPHKLRRTLRNHLTQKYPAAPLTHRNSSFDSDAAASADTSQTVSDDETDAPWDLCKLHPGLKESIRSRLFKVTKETTDSLASALEVASMGMHSSPARVLGVTEGGDSHDISCALCRGSPETDLSVKSVINEDTTIDNKQDLPESIKNGECIEKFTSLDSGDRSTRASQSADRSLRSSRSSDRFSDTSMRSKSILQDFGGTQLYKLLGYLPEEGPEIHLGKMLGVNIGFECINKYVAKPASMYTFICAQNFRRDEYRWHFKNVHLEIHQGFSGWLEQRCPLAQLGCTYSFHRMEPTQPNRQLHHSPLLESFGLKSTVQPMQATRSRKVAPDNHCCSSISSKISKECQEATIKKDTIQEESACNKKTPSINDLVSVDKDFQLLTPDQFNLCHTISEDAGNKSESKTAPTESQHRDGKSLMRVKPTVYTAVNWDSKVLFQYDVEEDNEDNQDEQHTSLSLASLPFEILQHIAQHLDSFSLCNLSLTCHLLRDVCCSLLNDHGIVLLNWQRQKLAEGSGYTWRVASKRWLFSTSFEPIRAWKFTDNYLTMADHLKVCAYNKDILSHAMPFRVTELPSQLPDDSQNKALSWLVSHSAAEEAQPHSH</sequence>
<dbReference type="InterPro" id="IPR001293">
    <property type="entry name" value="Znf_TRAF"/>
</dbReference>
<dbReference type="PANTHER" id="PTHR15933">
    <property type="entry name" value="PROTEIN CBG16327"/>
    <property type="match status" value="1"/>
</dbReference>
<feature type="region of interest" description="Disordered" evidence="6">
    <location>
        <begin position="314"/>
        <end position="343"/>
    </location>
</feature>
<dbReference type="Gene3D" id="3.30.40.150">
    <property type="entry name" value="TRAF-like zinc-finger, N-terminal subdomain"/>
    <property type="match status" value="1"/>
</dbReference>
<dbReference type="PANTHER" id="PTHR15933:SF20">
    <property type="entry name" value="F-BOX DOMAIN-CONTAINING PROTEIN"/>
    <property type="match status" value="1"/>
</dbReference>
<comment type="caution">
    <text evidence="9">The sequence shown here is derived from an EMBL/GenBank/DDBJ whole genome shotgun (WGS) entry which is preliminary data.</text>
</comment>
<dbReference type="PROSITE" id="PS50145">
    <property type="entry name" value="ZF_TRAF"/>
    <property type="match status" value="1"/>
</dbReference>
<gene>
    <name evidence="9" type="ORF">Bpfe_021193</name>
</gene>
<dbReference type="InterPro" id="IPR036047">
    <property type="entry name" value="F-box-like_dom_sf"/>
</dbReference>
<keyword evidence="1 5" id="KW-0479">Metal-binding</keyword>
<dbReference type="InterPro" id="IPR001810">
    <property type="entry name" value="F-box_dom"/>
</dbReference>
<dbReference type="PROSITE" id="PS50181">
    <property type="entry name" value="FBOX"/>
    <property type="match status" value="1"/>
</dbReference>
<dbReference type="Gene3D" id="1.20.1280.50">
    <property type="match status" value="1"/>
</dbReference>
<evidence type="ECO:0000256" key="4">
    <source>
        <dbReference type="ARBA" id="ARBA00022833"/>
    </source>
</evidence>
<dbReference type="InterPro" id="IPR043013">
    <property type="entry name" value="Znf_TRAF_N"/>
</dbReference>
<feature type="domain" description="F-box" evidence="8">
    <location>
        <begin position="610"/>
        <end position="664"/>
    </location>
</feature>
<dbReference type="AlphaFoldDB" id="A0AAD8B9N4"/>
<protein>
    <submittedName>
        <fullName evidence="9">F-box only protein 30</fullName>
    </submittedName>
</protein>
<evidence type="ECO:0000259" key="8">
    <source>
        <dbReference type="PROSITE" id="PS50181"/>
    </source>
</evidence>
<feature type="compositionally biased region" description="Low complexity" evidence="6">
    <location>
        <begin position="184"/>
        <end position="199"/>
    </location>
</feature>
<proteinExistence type="predicted"/>
<feature type="region of interest" description="Disordered" evidence="6">
    <location>
        <begin position="552"/>
        <end position="572"/>
    </location>
</feature>
<dbReference type="Pfam" id="PF15966">
    <property type="entry name" value="F-box_4"/>
    <property type="match status" value="1"/>
</dbReference>
<feature type="compositionally biased region" description="Basic and acidic residues" evidence="6">
    <location>
        <begin position="328"/>
        <end position="340"/>
    </location>
</feature>
<reference evidence="9" key="1">
    <citation type="journal article" date="2023" name="PLoS Negl. Trop. Dis.">
        <title>A genome sequence for Biomphalaria pfeifferi, the major vector snail for the human-infecting parasite Schistosoma mansoni.</title>
        <authorList>
            <person name="Bu L."/>
            <person name="Lu L."/>
            <person name="Laidemitt M.R."/>
            <person name="Zhang S.M."/>
            <person name="Mutuku M."/>
            <person name="Mkoji G."/>
            <person name="Steinauer M."/>
            <person name="Loker E.S."/>
        </authorList>
    </citation>
    <scope>NUCLEOTIDE SEQUENCE</scope>
    <source>
        <strain evidence="9">KasaAsao</strain>
    </source>
</reference>
<name>A0AAD8B9N4_BIOPF</name>
<dbReference type="GO" id="GO:0061630">
    <property type="term" value="F:ubiquitin protein ligase activity"/>
    <property type="evidence" value="ECO:0007669"/>
    <property type="project" value="InterPro"/>
</dbReference>
<keyword evidence="10" id="KW-1185">Reference proteome</keyword>
<dbReference type="SUPFAM" id="SSF49599">
    <property type="entry name" value="TRAF domain-like"/>
    <property type="match status" value="1"/>
</dbReference>
<evidence type="ECO:0000256" key="3">
    <source>
        <dbReference type="ARBA" id="ARBA00022786"/>
    </source>
</evidence>
<keyword evidence="4 5" id="KW-0862">Zinc</keyword>
<dbReference type="InterPro" id="IPR031890">
    <property type="entry name" value="Fbxo30/Fbxo40"/>
</dbReference>
<evidence type="ECO:0000256" key="1">
    <source>
        <dbReference type="ARBA" id="ARBA00022723"/>
    </source>
</evidence>
<feature type="domain" description="TRAF-type" evidence="7">
    <location>
        <begin position="66"/>
        <end position="107"/>
    </location>
</feature>
<dbReference type="Proteomes" id="UP001233172">
    <property type="component" value="Unassembled WGS sequence"/>
</dbReference>
<dbReference type="SMART" id="SM00256">
    <property type="entry name" value="FBOX"/>
    <property type="match status" value="1"/>
</dbReference>
<reference evidence="9" key="2">
    <citation type="submission" date="2023-04" db="EMBL/GenBank/DDBJ databases">
        <authorList>
            <person name="Bu L."/>
            <person name="Lu L."/>
            <person name="Laidemitt M.R."/>
            <person name="Zhang S.M."/>
            <person name="Mutuku M."/>
            <person name="Mkoji G."/>
            <person name="Steinauer M."/>
            <person name="Loker E.S."/>
        </authorList>
    </citation>
    <scope>NUCLEOTIDE SEQUENCE</scope>
    <source>
        <strain evidence="9">KasaAsao</strain>
        <tissue evidence="9">Whole Snail</tissue>
    </source>
</reference>
<keyword evidence="3" id="KW-0833">Ubl conjugation pathway</keyword>
<evidence type="ECO:0000256" key="2">
    <source>
        <dbReference type="ARBA" id="ARBA00022771"/>
    </source>
</evidence>
<evidence type="ECO:0000313" key="10">
    <source>
        <dbReference type="Proteomes" id="UP001233172"/>
    </source>
</evidence>
<dbReference type="SUPFAM" id="SSF81383">
    <property type="entry name" value="F-box domain"/>
    <property type="match status" value="1"/>
</dbReference>